<evidence type="ECO:0000256" key="1">
    <source>
        <dbReference type="SAM" id="MobiDB-lite"/>
    </source>
</evidence>
<dbReference type="RefSeq" id="XP_013753445.1">
    <property type="nucleotide sequence ID" value="XM_013897991.1"/>
</dbReference>
<feature type="compositionally biased region" description="Acidic residues" evidence="1">
    <location>
        <begin position="101"/>
        <end position="114"/>
    </location>
</feature>
<proteinExistence type="predicted"/>
<evidence type="ECO:0000313" key="2">
    <source>
        <dbReference type="EMBL" id="KNC55002.1"/>
    </source>
</evidence>
<dbReference type="EMBL" id="GL349493">
    <property type="protein sequence ID" value="KNC55002.1"/>
    <property type="molecule type" value="Genomic_DNA"/>
</dbReference>
<gene>
    <name evidence="2" type="ORF">AMSG_10251</name>
</gene>
<protein>
    <submittedName>
        <fullName evidence="2">Uncharacterized protein</fullName>
    </submittedName>
</protein>
<name>A0A0L0DRY1_THETB</name>
<reference evidence="2 3" key="1">
    <citation type="submission" date="2010-05" db="EMBL/GenBank/DDBJ databases">
        <title>The Genome Sequence of Thecamonas trahens ATCC 50062.</title>
        <authorList>
            <consortium name="The Broad Institute Genome Sequencing Platform"/>
            <person name="Russ C."/>
            <person name="Cuomo C."/>
            <person name="Shea T."/>
            <person name="Young S.K."/>
            <person name="Zeng Q."/>
            <person name="Koehrsen M."/>
            <person name="Haas B."/>
            <person name="Borodovsky M."/>
            <person name="Guigo R."/>
            <person name="Alvarado L."/>
            <person name="Berlin A."/>
            <person name="Bochicchio J."/>
            <person name="Borenstein D."/>
            <person name="Chapman S."/>
            <person name="Chen Z."/>
            <person name="Freedman E."/>
            <person name="Gellesch M."/>
            <person name="Goldberg J."/>
            <person name="Griggs A."/>
            <person name="Gujja S."/>
            <person name="Heilman E."/>
            <person name="Heiman D."/>
            <person name="Hepburn T."/>
            <person name="Howarth C."/>
            <person name="Jen D."/>
            <person name="Larson L."/>
            <person name="Mehta T."/>
            <person name="Park D."/>
            <person name="Pearson M."/>
            <person name="Roberts A."/>
            <person name="Saif S."/>
            <person name="Shenoy N."/>
            <person name="Sisk P."/>
            <person name="Stolte C."/>
            <person name="Sykes S."/>
            <person name="Thomson T."/>
            <person name="Walk T."/>
            <person name="White J."/>
            <person name="Yandava C."/>
            <person name="Burger G."/>
            <person name="Gray M.W."/>
            <person name="Holland P.W.H."/>
            <person name="King N."/>
            <person name="Lang F.B.F."/>
            <person name="Roger A.J."/>
            <person name="Ruiz-Trillo I."/>
            <person name="Lander E."/>
            <person name="Nusbaum C."/>
        </authorList>
    </citation>
    <scope>NUCLEOTIDE SEQUENCE [LARGE SCALE GENOMIC DNA]</scope>
    <source>
        <strain evidence="2 3">ATCC 50062</strain>
    </source>
</reference>
<keyword evidence="3" id="KW-1185">Reference proteome</keyword>
<sequence>MARYEATYGDGSFQVSGSLHRMLSQATPLYEYLTGRKAPAVVVPAEMDPRDVVASRRSHGLFAHSVRMPSRHGETEGRYPWTLPREVEEELERSASGLLEIADDNGEYDEDNDECGSGYDAADGADETRQAGADADASADKAESEFANTRKPAWAARSQFRPASQITFTNRGPYGNTYDISMYM</sequence>
<evidence type="ECO:0000313" key="3">
    <source>
        <dbReference type="Proteomes" id="UP000054408"/>
    </source>
</evidence>
<dbReference type="GeneID" id="25568521"/>
<feature type="region of interest" description="Disordered" evidence="1">
    <location>
        <begin position="92"/>
        <end position="155"/>
    </location>
</feature>
<dbReference type="Proteomes" id="UP000054408">
    <property type="component" value="Unassembled WGS sequence"/>
</dbReference>
<accession>A0A0L0DRY1</accession>
<organism evidence="2 3">
    <name type="scientific">Thecamonas trahens ATCC 50062</name>
    <dbReference type="NCBI Taxonomy" id="461836"/>
    <lineage>
        <taxon>Eukaryota</taxon>
        <taxon>Apusozoa</taxon>
        <taxon>Apusomonadida</taxon>
        <taxon>Apusomonadidae</taxon>
        <taxon>Thecamonas</taxon>
    </lineage>
</organism>
<dbReference type="AlphaFoldDB" id="A0A0L0DRY1"/>